<accession>A0A7X2TG11</accession>
<name>A0A7X2TG11_9FIRM</name>
<protein>
    <submittedName>
        <fullName evidence="2">Amidohydrolase</fullName>
    </submittedName>
</protein>
<dbReference type="GO" id="GO:0016810">
    <property type="term" value="F:hydrolase activity, acting on carbon-nitrogen (but not peptide) bonds"/>
    <property type="evidence" value="ECO:0007669"/>
    <property type="project" value="InterPro"/>
</dbReference>
<reference evidence="2 3" key="1">
    <citation type="submission" date="2019-08" db="EMBL/GenBank/DDBJ databases">
        <title>In-depth cultivation of the pig gut microbiome towards novel bacterial diversity and tailored functional studies.</title>
        <authorList>
            <person name="Wylensek D."/>
            <person name="Hitch T.C.A."/>
            <person name="Clavel T."/>
        </authorList>
    </citation>
    <scope>NUCLEOTIDE SEQUENCE [LARGE SCALE GENOMIC DNA]</scope>
    <source>
        <strain evidence="2 3">Oil+RF-744-GAM-WT-6</strain>
    </source>
</reference>
<dbReference type="Gene3D" id="3.20.20.140">
    <property type="entry name" value="Metal-dependent hydrolases"/>
    <property type="match status" value="1"/>
</dbReference>
<feature type="domain" description="Amidohydrolase 3" evidence="1">
    <location>
        <begin position="42"/>
        <end position="517"/>
    </location>
</feature>
<dbReference type="Gene3D" id="3.10.310.70">
    <property type="match status" value="1"/>
</dbReference>
<keyword evidence="3" id="KW-1185">Reference proteome</keyword>
<dbReference type="SUPFAM" id="SSF51338">
    <property type="entry name" value="Composite domain of metallo-dependent hydrolases"/>
    <property type="match status" value="1"/>
</dbReference>
<dbReference type="EMBL" id="VUMN01000025">
    <property type="protein sequence ID" value="MSS59222.1"/>
    <property type="molecule type" value="Genomic_DNA"/>
</dbReference>
<dbReference type="AlphaFoldDB" id="A0A7X2TG11"/>
<dbReference type="CDD" id="cd01300">
    <property type="entry name" value="YtcJ_like"/>
    <property type="match status" value="1"/>
</dbReference>
<comment type="caution">
    <text evidence="2">The sequence shown here is derived from an EMBL/GenBank/DDBJ whole genome shotgun (WGS) entry which is preliminary data.</text>
</comment>
<dbReference type="RefSeq" id="WP_154505406.1">
    <property type="nucleotide sequence ID" value="NZ_JAQXPC010000009.1"/>
</dbReference>
<dbReference type="InterPro" id="IPR011059">
    <property type="entry name" value="Metal-dep_hydrolase_composite"/>
</dbReference>
<dbReference type="SUPFAM" id="SSF51556">
    <property type="entry name" value="Metallo-dependent hydrolases"/>
    <property type="match status" value="1"/>
</dbReference>
<evidence type="ECO:0000313" key="3">
    <source>
        <dbReference type="Proteomes" id="UP000461880"/>
    </source>
</evidence>
<dbReference type="Gene3D" id="2.30.40.10">
    <property type="entry name" value="Urease, subunit C, domain 1"/>
    <property type="match status" value="1"/>
</dbReference>
<keyword evidence="2" id="KW-0378">Hydrolase</keyword>
<dbReference type="PANTHER" id="PTHR22642:SF2">
    <property type="entry name" value="PROTEIN LONG AFTER FAR-RED 3"/>
    <property type="match status" value="1"/>
</dbReference>
<dbReference type="InterPro" id="IPR013108">
    <property type="entry name" value="Amidohydro_3"/>
</dbReference>
<dbReference type="PANTHER" id="PTHR22642">
    <property type="entry name" value="IMIDAZOLONEPROPIONASE"/>
    <property type="match status" value="1"/>
</dbReference>
<dbReference type="Proteomes" id="UP000461880">
    <property type="component" value="Unassembled WGS sequence"/>
</dbReference>
<dbReference type="InterPro" id="IPR033932">
    <property type="entry name" value="YtcJ-like"/>
</dbReference>
<dbReference type="InterPro" id="IPR032466">
    <property type="entry name" value="Metal_Hydrolase"/>
</dbReference>
<evidence type="ECO:0000259" key="1">
    <source>
        <dbReference type="Pfam" id="PF07969"/>
    </source>
</evidence>
<proteinExistence type="predicted"/>
<gene>
    <name evidence="2" type="ORF">FYJ51_09975</name>
</gene>
<dbReference type="Pfam" id="PF07969">
    <property type="entry name" value="Amidohydro_3"/>
    <property type="match status" value="1"/>
</dbReference>
<evidence type="ECO:0000313" key="2">
    <source>
        <dbReference type="EMBL" id="MSS59222.1"/>
    </source>
</evidence>
<sequence>MKGYINADIWKRKETAFLIEDGVFQQFGTNEEIEEHLSSQDELIDLNGAFVIPGFTDSHMHLLEYGHYLNHVQLAGCRSIDDVLARIRGRLESEEPVDWILARGFNEEEFDHPEMPDKQMLDNLSRNVPICLTRVCGHKMVCNSKALQLAGIEADSEIEGGRIDFEHGLLEETALNVMHQAWPEETIDSLKQAILKGASAANRYGITSVGSDDFLSVTKDWRKVLDAFLQLSYQQKLTVRVNEQCEFDSPEELAGFLDEGYTTDVGDDLFRIGPLKMVTDGSLGARTAALSEPYTDAKDTRGYPIYTKAELRTYLELANRYNMPAICHAIGDKALNQVLDLYKDLVLPGNPLHYGIVHCQIMTPEQIQKVLDQNLVCYFQSLFIDSDAKILKQRVGEKRAASSYPFRTLYEGTLACNGSDAPVETPDPLKGIQLAVTRTSLDGRASMNPKECMSVEEALTSYTEKGPEAFFSEHTGKLETGYHADFAVLEKNILNIPAETISQVRVLMTVLGGEEVYEVSKN</sequence>
<organism evidence="2 3">
    <name type="scientific">Stecheria intestinalis</name>
    <dbReference type="NCBI Taxonomy" id="2606630"/>
    <lineage>
        <taxon>Bacteria</taxon>
        <taxon>Bacillati</taxon>
        <taxon>Bacillota</taxon>
        <taxon>Erysipelotrichia</taxon>
        <taxon>Erysipelotrichales</taxon>
        <taxon>Erysipelotrichaceae</taxon>
        <taxon>Stecheria</taxon>
    </lineage>
</organism>